<proteinExistence type="inferred from homology"/>
<dbReference type="InterPro" id="IPR013148">
    <property type="entry name" value="Glyco_hydro_32_N"/>
</dbReference>
<protein>
    <submittedName>
        <fullName evidence="8">Related to levanase</fullName>
    </submittedName>
</protein>
<evidence type="ECO:0000256" key="5">
    <source>
        <dbReference type="SAM" id="SignalP"/>
    </source>
</evidence>
<dbReference type="EMBL" id="FMJY01000008">
    <property type="protein sequence ID" value="SCO89924.1"/>
    <property type="molecule type" value="Genomic_DNA"/>
</dbReference>
<dbReference type="VEuPathDB" id="FungiDB:FOZG_11883"/>
<dbReference type="InterPro" id="IPR001362">
    <property type="entry name" value="Glyco_hydro_32"/>
</dbReference>
<dbReference type="GO" id="GO:0004575">
    <property type="term" value="F:sucrose alpha-glucosidase activity"/>
    <property type="evidence" value="ECO:0007669"/>
    <property type="project" value="TreeGrafter"/>
</dbReference>
<evidence type="ECO:0000313" key="9">
    <source>
        <dbReference type="Proteomes" id="UP000219369"/>
    </source>
</evidence>
<dbReference type="Gene3D" id="2.115.10.20">
    <property type="entry name" value="Glycosyl hydrolase domain, family 43"/>
    <property type="match status" value="1"/>
</dbReference>
<dbReference type="SUPFAM" id="SSF75005">
    <property type="entry name" value="Arabinanase/levansucrase/invertase"/>
    <property type="match status" value="1"/>
</dbReference>
<name>A0A2H3TMQ6_FUSOX</name>
<dbReference type="SUPFAM" id="SSF49899">
    <property type="entry name" value="Concanavalin A-like lectins/glucanases"/>
    <property type="match status" value="1"/>
</dbReference>
<dbReference type="OrthoDB" id="202537at2759"/>
<dbReference type="VEuPathDB" id="FungiDB:FOXG_11756"/>
<reference evidence="9" key="1">
    <citation type="submission" date="2016-09" db="EMBL/GenBank/DDBJ databases">
        <authorList>
            <person name="Guldener U."/>
        </authorList>
    </citation>
    <scope>NUCLEOTIDE SEQUENCE [LARGE SCALE GENOMIC DNA]</scope>
    <source>
        <strain evidence="9">V64-1</strain>
    </source>
</reference>
<dbReference type="GO" id="GO:0005737">
    <property type="term" value="C:cytoplasm"/>
    <property type="evidence" value="ECO:0007669"/>
    <property type="project" value="TreeGrafter"/>
</dbReference>
<dbReference type="InterPro" id="IPR013189">
    <property type="entry name" value="Glyco_hydro_32_C"/>
</dbReference>
<dbReference type="VEuPathDB" id="FungiDB:FOC1_g10001261"/>
<sequence>MFYRRYPSLLSFVLYASTIPLVSSLNRPSYHITPEKKWLNDPQRPFFLGDEWHLYYLYNSDWTASDPGTGGTEWYHITSPDMISWTRRGVAIEKYKPNPGSGKILGDIETGSAVVDSENTTGFGKNAVVAILTQMEDGIQQQSLLYSADNGYSFTAYEDNPVMPNPDPSSKPAFRDPKIFWDDAEEHWAMSLAEGDKIGFYTSKDLKTWKYMSSFTPKDINLDLGILECPGMYQLDLDGDTEKRTWVLAMGANGYRYNRTTGTAYWTGQWDGKDFTASSSSPKWMDDGPDFYAAVSWDNPEDRYGSRYAIAWMNNWDYAATLPYYGDFEGQLSLIREVKLRTVDGSPTLVSKPIGGCQTAEDSVSVKDKTITTDPATASLPGNLTDGAYVVHATISKGDADDGDEVRFRIKIDGSFSTTVGYSFANSEGFLDRRSDGSASDSLAVDPKRTYETIWTASNPSGTKTVKLDIYVDWNSVEMFVDDGVAVLSGLIYPNKGARGMEVVSDKGSLTLVSLSQAGCKE</sequence>
<dbReference type="CDD" id="cd18622">
    <property type="entry name" value="GH32_Inu-like"/>
    <property type="match status" value="1"/>
</dbReference>
<dbReference type="PANTHER" id="PTHR42800">
    <property type="entry name" value="EXOINULINASE INUD (AFU_ORTHOLOGUE AFUA_5G00480)"/>
    <property type="match status" value="1"/>
</dbReference>
<accession>A0A2H3TMQ6</accession>
<dbReference type="Proteomes" id="UP000219369">
    <property type="component" value="Unassembled WGS sequence"/>
</dbReference>
<dbReference type="VEuPathDB" id="FungiDB:FOMG_14160"/>
<dbReference type="InterPro" id="IPR013320">
    <property type="entry name" value="ConA-like_dom_sf"/>
</dbReference>
<comment type="similarity">
    <text evidence="1 4">Belongs to the glycosyl hydrolase 32 family.</text>
</comment>
<gene>
    <name evidence="8" type="ORF">FRV6_14052</name>
</gene>
<dbReference type="InterPro" id="IPR023296">
    <property type="entry name" value="Glyco_hydro_beta-prop_sf"/>
</dbReference>
<keyword evidence="5" id="KW-0732">Signal</keyword>
<dbReference type="AlphaFoldDB" id="A0A2H3TMQ6"/>
<evidence type="ECO:0000313" key="8">
    <source>
        <dbReference type="EMBL" id="SCO89924.1"/>
    </source>
</evidence>
<feature type="signal peptide" evidence="5">
    <location>
        <begin position="1"/>
        <end position="24"/>
    </location>
</feature>
<dbReference type="PANTHER" id="PTHR42800:SF1">
    <property type="entry name" value="EXOINULINASE INUD (AFU_ORTHOLOGUE AFUA_5G00480)"/>
    <property type="match status" value="1"/>
</dbReference>
<evidence type="ECO:0000256" key="3">
    <source>
        <dbReference type="ARBA" id="ARBA00023295"/>
    </source>
</evidence>
<dbReference type="VEuPathDB" id="FungiDB:HZS61_005345"/>
<dbReference type="Pfam" id="PF08244">
    <property type="entry name" value="Glyco_hydro_32C"/>
    <property type="match status" value="1"/>
</dbReference>
<dbReference type="GO" id="GO:0005987">
    <property type="term" value="P:sucrose catabolic process"/>
    <property type="evidence" value="ECO:0007669"/>
    <property type="project" value="TreeGrafter"/>
</dbReference>
<dbReference type="Pfam" id="PF00251">
    <property type="entry name" value="Glyco_hydro_32N"/>
    <property type="match status" value="1"/>
</dbReference>
<feature type="chain" id="PRO_5013615169" evidence="5">
    <location>
        <begin position="25"/>
        <end position="522"/>
    </location>
</feature>
<dbReference type="SMART" id="SM00640">
    <property type="entry name" value="Glyco_32"/>
    <property type="match status" value="1"/>
</dbReference>
<feature type="domain" description="Glycosyl hydrolase family 32 N-terminal" evidence="6">
    <location>
        <begin position="31"/>
        <end position="353"/>
    </location>
</feature>
<dbReference type="VEuPathDB" id="FungiDB:FOIG_15016"/>
<keyword evidence="2 4" id="KW-0378">Hydrolase</keyword>
<keyword evidence="3 4" id="KW-0326">Glycosidase</keyword>
<dbReference type="VEuPathDB" id="FungiDB:FOC4_g10007768"/>
<evidence type="ECO:0000256" key="4">
    <source>
        <dbReference type="RuleBase" id="RU362110"/>
    </source>
</evidence>
<feature type="domain" description="Glycosyl hydrolase family 32 C-terminal" evidence="7">
    <location>
        <begin position="368"/>
        <end position="515"/>
    </location>
</feature>
<dbReference type="Gene3D" id="2.60.120.560">
    <property type="entry name" value="Exo-inulinase, domain 1"/>
    <property type="match status" value="1"/>
</dbReference>
<organism evidence="8 9">
    <name type="scientific">Fusarium oxysporum</name>
    <name type="common">Fusarium vascular wilt</name>
    <dbReference type="NCBI Taxonomy" id="5507"/>
    <lineage>
        <taxon>Eukaryota</taxon>
        <taxon>Fungi</taxon>
        <taxon>Dikarya</taxon>
        <taxon>Ascomycota</taxon>
        <taxon>Pezizomycotina</taxon>
        <taxon>Sordariomycetes</taxon>
        <taxon>Hypocreomycetidae</taxon>
        <taxon>Hypocreales</taxon>
        <taxon>Nectriaceae</taxon>
        <taxon>Fusarium</taxon>
        <taxon>Fusarium oxysporum species complex</taxon>
    </lineage>
</organism>
<evidence type="ECO:0000259" key="7">
    <source>
        <dbReference type="Pfam" id="PF08244"/>
    </source>
</evidence>
<evidence type="ECO:0000259" key="6">
    <source>
        <dbReference type="Pfam" id="PF00251"/>
    </source>
</evidence>
<evidence type="ECO:0000256" key="1">
    <source>
        <dbReference type="ARBA" id="ARBA00009902"/>
    </source>
</evidence>
<evidence type="ECO:0000256" key="2">
    <source>
        <dbReference type="ARBA" id="ARBA00022801"/>
    </source>
</evidence>